<feature type="domain" description="Flotillin C-terminal" evidence="8">
    <location>
        <begin position="329"/>
        <end position="413"/>
    </location>
</feature>
<dbReference type="Pfam" id="PF15975">
    <property type="entry name" value="Flot"/>
    <property type="match status" value="1"/>
</dbReference>
<dbReference type="GO" id="GO:0072659">
    <property type="term" value="P:protein localization to plasma membrane"/>
    <property type="evidence" value="ECO:0007669"/>
    <property type="project" value="TreeGrafter"/>
</dbReference>
<protein>
    <submittedName>
        <fullName evidence="9">Flotillin-1</fullName>
    </submittedName>
</protein>
<evidence type="ECO:0000256" key="2">
    <source>
        <dbReference type="ARBA" id="ARBA00007161"/>
    </source>
</evidence>
<dbReference type="Proteomes" id="UP000241890">
    <property type="component" value="Unassembled WGS sequence"/>
</dbReference>
<dbReference type="InterPro" id="IPR001107">
    <property type="entry name" value="Band_7"/>
</dbReference>
<evidence type="ECO:0000313" key="9">
    <source>
        <dbReference type="EMBL" id="GBG24892.1"/>
    </source>
</evidence>
<name>A0A2R5G1M4_9STRA</name>
<evidence type="ECO:0000256" key="6">
    <source>
        <dbReference type="SAM" id="MobiDB-lite"/>
    </source>
</evidence>
<dbReference type="Gene3D" id="3.30.479.30">
    <property type="entry name" value="Band 7 domain"/>
    <property type="match status" value="1"/>
</dbReference>
<evidence type="ECO:0000259" key="8">
    <source>
        <dbReference type="Pfam" id="PF15975"/>
    </source>
</evidence>
<accession>A0A2R5G1M4</accession>
<dbReference type="GO" id="GO:0005886">
    <property type="term" value="C:plasma membrane"/>
    <property type="evidence" value="ECO:0007669"/>
    <property type="project" value="TreeGrafter"/>
</dbReference>
<feature type="compositionally biased region" description="Basic and acidic residues" evidence="6">
    <location>
        <begin position="434"/>
        <end position="446"/>
    </location>
</feature>
<evidence type="ECO:0000313" key="10">
    <source>
        <dbReference type="Proteomes" id="UP000241890"/>
    </source>
</evidence>
<dbReference type="SUPFAM" id="SSF117892">
    <property type="entry name" value="Band 7/SPFH domain"/>
    <property type="match status" value="1"/>
</dbReference>
<dbReference type="CDD" id="cd03399">
    <property type="entry name" value="SPFH_flotillin"/>
    <property type="match status" value="1"/>
</dbReference>
<keyword evidence="3" id="KW-0472">Membrane</keyword>
<dbReference type="PANTHER" id="PTHR13806">
    <property type="entry name" value="FLOTILLIN-RELATED"/>
    <property type="match status" value="1"/>
</dbReference>
<dbReference type="InParanoid" id="A0A2R5G1M4"/>
<evidence type="ECO:0000256" key="1">
    <source>
        <dbReference type="ARBA" id="ARBA00004370"/>
    </source>
</evidence>
<evidence type="ECO:0000256" key="4">
    <source>
        <dbReference type="RuleBase" id="RU366054"/>
    </source>
</evidence>
<dbReference type="InterPro" id="IPR027705">
    <property type="entry name" value="Flotillin_fam"/>
</dbReference>
<organism evidence="9 10">
    <name type="scientific">Hondaea fermentalgiana</name>
    <dbReference type="NCBI Taxonomy" id="2315210"/>
    <lineage>
        <taxon>Eukaryota</taxon>
        <taxon>Sar</taxon>
        <taxon>Stramenopiles</taxon>
        <taxon>Bigyra</taxon>
        <taxon>Labyrinthulomycetes</taxon>
        <taxon>Thraustochytrida</taxon>
        <taxon>Thraustochytriidae</taxon>
        <taxon>Hondaea</taxon>
    </lineage>
</organism>
<feature type="region of interest" description="Disordered" evidence="6">
    <location>
        <begin position="394"/>
        <end position="446"/>
    </location>
</feature>
<keyword evidence="5" id="KW-0175">Coiled coil</keyword>
<feature type="domain" description="Band 7" evidence="7">
    <location>
        <begin position="8"/>
        <end position="195"/>
    </location>
</feature>
<dbReference type="EMBL" id="BEYU01000009">
    <property type="protein sequence ID" value="GBG24892.1"/>
    <property type="molecule type" value="Genomic_DNA"/>
</dbReference>
<feature type="coiled-coil region" evidence="5">
    <location>
        <begin position="235"/>
        <end position="262"/>
    </location>
</feature>
<reference evidence="9 10" key="1">
    <citation type="submission" date="2017-12" db="EMBL/GenBank/DDBJ databases">
        <title>Sequencing, de novo assembly and annotation of complete genome of a new Thraustochytrid species, strain FCC1311.</title>
        <authorList>
            <person name="Sedici K."/>
            <person name="Godart F."/>
            <person name="Aiese Cigliano R."/>
            <person name="Sanseverino W."/>
            <person name="Barakat M."/>
            <person name="Ortet P."/>
            <person name="Marechal E."/>
            <person name="Cagnac O."/>
            <person name="Amato A."/>
        </authorList>
    </citation>
    <scope>NUCLEOTIDE SEQUENCE [LARGE SCALE GENOMIC DNA]</scope>
</reference>
<proteinExistence type="inferred from homology"/>
<keyword evidence="10" id="KW-1185">Reference proteome</keyword>
<evidence type="ECO:0000256" key="5">
    <source>
        <dbReference type="SAM" id="Coils"/>
    </source>
</evidence>
<sequence length="446" mass="49152">MGNFVTSGPNEAVVKFGCRGTSIHVGSTTFRWWVVESVERLDLGLMTLEIKSTDAETAKGVRVNITGIAQVKVKAFELHEDRKVHKPNEEAIQIAVNHFLSDSQETIRDSLRATLEGYQREILGGLTVEELYKDRNAFSQVVKDHVIPDLRALGFDLCSYVVTAVSDLDGYLDSLGVTQTAIVKREAEEGSAQHDASARKAVAGYNADANSEEAGISQRAHVSINSSRELEAESDRNLKLKRAAYNREVNQAQAEARNAYKIEEARQKQKLVREKALQNQVRETIRIEITDLTVKRSQREREGYSLARVLAQKHEATGVQILAKANAAKVRAFGEADADVTLAQGQAEADALRQKADAYDKFGKAAVIEMVVKQMPSIMEGLTKPLRQMKEMTFVATDDTGKNKNKNKNMKNKASAEPDSDRTSAGVPKSAFGKAKDKGEETEATL</sequence>
<dbReference type="GO" id="GO:0002020">
    <property type="term" value="F:protease binding"/>
    <property type="evidence" value="ECO:0007669"/>
    <property type="project" value="TreeGrafter"/>
</dbReference>
<dbReference type="InterPro" id="IPR031905">
    <property type="entry name" value="Flotillin_C"/>
</dbReference>
<dbReference type="Pfam" id="PF01145">
    <property type="entry name" value="Band_7"/>
    <property type="match status" value="1"/>
</dbReference>
<dbReference type="InterPro" id="IPR036013">
    <property type="entry name" value="Band_7/SPFH_dom_sf"/>
</dbReference>
<evidence type="ECO:0000256" key="3">
    <source>
        <dbReference type="ARBA" id="ARBA00023136"/>
    </source>
</evidence>
<evidence type="ECO:0000259" key="7">
    <source>
        <dbReference type="Pfam" id="PF01145"/>
    </source>
</evidence>
<comment type="similarity">
    <text evidence="2 4">Belongs to the band 7/mec-2 family. Flotillin subfamily.</text>
</comment>
<comment type="subcellular location">
    <subcellularLocation>
        <location evidence="1">Membrane</location>
    </subcellularLocation>
</comment>
<gene>
    <name evidence="9" type="ORF">FCC1311_011102</name>
</gene>
<dbReference type="PANTHER" id="PTHR13806:SF46">
    <property type="entry name" value="FLOTILLIN-1-RELATED"/>
    <property type="match status" value="1"/>
</dbReference>
<dbReference type="AlphaFoldDB" id="A0A2R5G1M4"/>
<comment type="caution">
    <text evidence="9">The sequence shown here is derived from an EMBL/GenBank/DDBJ whole genome shotgun (WGS) entry which is preliminary data.</text>
</comment>
<dbReference type="OrthoDB" id="6080404at2759"/>